<evidence type="ECO:0000256" key="3">
    <source>
        <dbReference type="ARBA" id="ARBA00022692"/>
    </source>
</evidence>
<keyword evidence="6 7" id="KW-0472">Membrane</keyword>
<keyword evidence="7" id="KW-0288">FMN</keyword>
<feature type="transmembrane region" description="Helical" evidence="7">
    <location>
        <begin position="175"/>
        <end position="192"/>
    </location>
</feature>
<feature type="transmembrane region" description="Helical" evidence="7">
    <location>
        <begin position="52"/>
        <end position="69"/>
    </location>
</feature>
<evidence type="ECO:0000256" key="4">
    <source>
        <dbReference type="ARBA" id="ARBA00022989"/>
    </source>
</evidence>
<comment type="similarity">
    <text evidence="7">Belongs to the MsrQ family.</text>
</comment>
<keyword evidence="7" id="KW-0285">Flavoprotein</keyword>
<evidence type="ECO:0000313" key="9">
    <source>
        <dbReference type="EMBL" id="CUK13752.1"/>
    </source>
</evidence>
<keyword evidence="7" id="KW-0479">Metal-binding</keyword>
<sequence length="197" mass="22066">MNGLLKTAIRRIPVWLVYVLGVSYPLWLLWQGVTGGLGVDPVKVMEHSLGKAGLQLIIAGLVITPLRNVTGISLIKYRRAIGLLAFLYICLHLLVWLVLDVQIPSQIWGDIIKRPYITIGMAGLLLMIPLAITSNNWSVRKLGRRWKTLHKLTYVVVVLGTVHYFMQVKGFHPEPYIYVAVVLGLLASRAKNGGMFR</sequence>
<dbReference type="GO" id="GO:0016679">
    <property type="term" value="F:oxidoreductase activity, acting on diphenols and related substances as donors"/>
    <property type="evidence" value="ECO:0007669"/>
    <property type="project" value="TreeGrafter"/>
</dbReference>
<keyword evidence="3 7" id="KW-0812">Transmembrane</keyword>
<keyword evidence="7" id="KW-0249">Electron transport</keyword>
<evidence type="ECO:0000256" key="7">
    <source>
        <dbReference type="HAMAP-Rule" id="MF_01207"/>
    </source>
</evidence>
<dbReference type="GO" id="GO:0010181">
    <property type="term" value="F:FMN binding"/>
    <property type="evidence" value="ECO:0007669"/>
    <property type="project" value="UniProtKB-UniRule"/>
</dbReference>
<dbReference type="STRING" id="1715693.PH7735_03853"/>
<dbReference type="HAMAP" id="MF_01207">
    <property type="entry name" value="MsrQ"/>
    <property type="match status" value="1"/>
</dbReference>
<keyword evidence="2 7" id="KW-0813">Transport</keyword>
<comment type="subcellular location">
    <subcellularLocation>
        <location evidence="7">Cell membrane</location>
        <topology evidence="7">Multi-pass membrane protein</topology>
    </subcellularLocation>
    <subcellularLocation>
        <location evidence="1">Membrane</location>
        <topology evidence="1">Multi-pass membrane protein</topology>
    </subcellularLocation>
</comment>
<dbReference type="GeneID" id="83882822"/>
<dbReference type="GO" id="GO:0046872">
    <property type="term" value="F:metal ion binding"/>
    <property type="evidence" value="ECO:0007669"/>
    <property type="project" value="UniProtKB-KW"/>
</dbReference>
<dbReference type="InterPro" id="IPR013130">
    <property type="entry name" value="Fe3_Rdtase_TM_dom"/>
</dbReference>
<dbReference type="InterPro" id="IPR022837">
    <property type="entry name" value="MsrQ-like"/>
</dbReference>
<gene>
    <name evidence="9" type="primary">yedZ</name>
    <name evidence="7" type="synonym">msrQ</name>
    <name evidence="9" type="ORF">PH7735_03853</name>
</gene>
<protein>
    <recommendedName>
        <fullName evidence="7">Protein-methionine-sulfoxide reductase heme-binding subunit MsrQ</fullName>
    </recommendedName>
    <alternativeName>
        <fullName evidence="7">Flavocytochrome MsrQ</fullName>
    </alternativeName>
</protein>
<dbReference type="GO" id="GO:0020037">
    <property type="term" value="F:heme binding"/>
    <property type="evidence" value="ECO:0007669"/>
    <property type="project" value="UniProtKB-UniRule"/>
</dbReference>
<dbReference type="Pfam" id="PF01794">
    <property type="entry name" value="Ferric_reduct"/>
    <property type="match status" value="1"/>
</dbReference>
<dbReference type="AlphaFoldDB" id="A0A0P1IHN8"/>
<dbReference type="PANTHER" id="PTHR36964">
    <property type="entry name" value="PROTEIN-METHIONINE-SULFOXIDE REDUCTASE HEME-BINDING SUBUNIT MSRQ"/>
    <property type="match status" value="1"/>
</dbReference>
<feature type="domain" description="Ferric oxidoreductase" evidence="8">
    <location>
        <begin position="61"/>
        <end position="160"/>
    </location>
</feature>
<dbReference type="RefSeq" id="WP_058312999.1">
    <property type="nucleotide sequence ID" value="NZ_CYTW01000006.1"/>
</dbReference>
<accession>A0A0P1IHN8</accession>
<feature type="transmembrane region" description="Helical" evidence="7">
    <location>
        <begin position="111"/>
        <end position="132"/>
    </location>
</feature>
<organism evidence="9 10">
    <name type="scientific">Shimia thalassica</name>
    <dbReference type="NCBI Taxonomy" id="1715693"/>
    <lineage>
        <taxon>Bacteria</taxon>
        <taxon>Pseudomonadati</taxon>
        <taxon>Pseudomonadota</taxon>
        <taxon>Alphaproteobacteria</taxon>
        <taxon>Rhodobacterales</taxon>
        <taxon>Roseobacteraceae</taxon>
    </lineage>
</organism>
<keyword evidence="7" id="KW-1003">Cell membrane</keyword>
<comment type="function">
    <text evidence="7">Part of the MsrPQ system that repairs oxidized periplasmic proteins containing methionine sulfoxide residues (Met-O), using respiratory chain electrons. Thus protects these proteins from oxidative-stress damage caused by reactive species of oxygen and chlorine generated by the host defense mechanisms. MsrPQ is essential for the maintenance of envelope integrity under bleach stress, rescuing a wide series of structurally unrelated periplasmic proteins from methionine oxidation. MsrQ provides electrons for reduction to the reductase catalytic subunit MsrP, using the quinone pool of the respiratory chain.</text>
</comment>
<dbReference type="PANTHER" id="PTHR36964:SF1">
    <property type="entry name" value="PROTEIN-METHIONINE-SULFOXIDE REDUCTASE HEME-BINDING SUBUNIT MSRQ"/>
    <property type="match status" value="1"/>
</dbReference>
<keyword evidence="10" id="KW-1185">Reference proteome</keyword>
<dbReference type="GO" id="GO:0005886">
    <property type="term" value="C:plasma membrane"/>
    <property type="evidence" value="ECO:0007669"/>
    <property type="project" value="UniProtKB-SubCell"/>
</dbReference>
<keyword evidence="7" id="KW-0349">Heme</keyword>
<feature type="transmembrane region" description="Helical" evidence="7">
    <location>
        <begin position="12"/>
        <end position="32"/>
    </location>
</feature>
<evidence type="ECO:0000256" key="1">
    <source>
        <dbReference type="ARBA" id="ARBA00004141"/>
    </source>
</evidence>
<comment type="subunit">
    <text evidence="7">Heterodimer of a catalytic subunit (MsrP) and a heme-binding subunit (MsrQ).</text>
</comment>
<reference evidence="10" key="1">
    <citation type="submission" date="2015-09" db="EMBL/GenBank/DDBJ databases">
        <authorList>
            <person name="Rodrigo-Torres Lidia"/>
            <person name="Arahal R.David."/>
        </authorList>
    </citation>
    <scope>NUCLEOTIDE SEQUENCE [LARGE SCALE GENOMIC DNA]</scope>
    <source>
        <strain evidence="10">CECT 7735</strain>
    </source>
</reference>
<dbReference type="Proteomes" id="UP000051870">
    <property type="component" value="Unassembled WGS sequence"/>
</dbReference>
<comment type="cofactor">
    <cofactor evidence="7">
        <name>FMN</name>
        <dbReference type="ChEBI" id="CHEBI:58210"/>
    </cofactor>
    <text evidence="7">Binds 1 FMN per subunit.</text>
</comment>
<dbReference type="NCBIfam" id="NF003833">
    <property type="entry name" value="PRK05419.1-5"/>
    <property type="match status" value="1"/>
</dbReference>
<evidence type="ECO:0000313" key="10">
    <source>
        <dbReference type="Proteomes" id="UP000051870"/>
    </source>
</evidence>
<feature type="transmembrane region" description="Helical" evidence="7">
    <location>
        <begin position="152"/>
        <end position="169"/>
    </location>
</feature>
<name>A0A0P1IHN8_9RHOB</name>
<evidence type="ECO:0000256" key="5">
    <source>
        <dbReference type="ARBA" id="ARBA00023004"/>
    </source>
</evidence>
<dbReference type="GO" id="GO:0030091">
    <property type="term" value="P:protein repair"/>
    <property type="evidence" value="ECO:0007669"/>
    <property type="project" value="UniProtKB-UniRule"/>
</dbReference>
<dbReference type="GO" id="GO:0009055">
    <property type="term" value="F:electron transfer activity"/>
    <property type="evidence" value="ECO:0007669"/>
    <property type="project" value="UniProtKB-UniRule"/>
</dbReference>
<evidence type="ECO:0000256" key="2">
    <source>
        <dbReference type="ARBA" id="ARBA00022448"/>
    </source>
</evidence>
<evidence type="ECO:0000256" key="6">
    <source>
        <dbReference type="ARBA" id="ARBA00023136"/>
    </source>
</evidence>
<keyword evidence="4 7" id="KW-1133">Transmembrane helix</keyword>
<comment type="cofactor">
    <cofactor evidence="7">
        <name>heme b</name>
        <dbReference type="ChEBI" id="CHEBI:60344"/>
    </cofactor>
    <text evidence="7">Binds 1 heme b (iron(II)-protoporphyrin IX) group per subunit.</text>
</comment>
<proteinExistence type="inferred from homology"/>
<dbReference type="EMBL" id="CYTW01000006">
    <property type="protein sequence ID" value="CUK13752.1"/>
    <property type="molecule type" value="Genomic_DNA"/>
</dbReference>
<evidence type="ECO:0000259" key="8">
    <source>
        <dbReference type="Pfam" id="PF01794"/>
    </source>
</evidence>
<feature type="transmembrane region" description="Helical" evidence="7">
    <location>
        <begin position="81"/>
        <end position="99"/>
    </location>
</feature>
<keyword evidence="5 7" id="KW-0408">Iron</keyword>